<evidence type="ECO:0000256" key="12">
    <source>
        <dbReference type="SAM" id="MobiDB-lite"/>
    </source>
</evidence>
<feature type="transmembrane region" description="Helical" evidence="13">
    <location>
        <begin position="623"/>
        <end position="643"/>
    </location>
</feature>
<feature type="transmembrane region" description="Helical" evidence="13">
    <location>
        <begin position="363"/>
        <end position="381"/>
    </location>
</feature>
<dbReference type="PROSITE" id="PS51471">
    <property type="entry name" value="FE2OG_OXY"/>
    <property type="match status" value="1"/>
</dbReference>
<evidence type="ECO:0000256" key="4">
    <source>
        <dbReference type="ARBA" id="ARBA00022448"/>
    </source>
</evidence>
<dbReference type="PANTHER" id="PTHR31585">
    <property type="entry name" value="FOLATE-BIOPTERIN TRANSPORTER 1, CHLOROPLASTIC"/>
    <property type="match status" value="1"/>
</dbReference>
<dbReference type="GO" id="GO:0016020">
    <property type="term" value="C:membrane"/>
    <property type="evidence" value="ECO:0007669"/>
    <property type="project" value="UniProtKB-SubCell"/>
</dbReference>
<keyword evidence="11 13" id="KW-0472">Membrane</keyword>
<dbReference type="Gene3D" id="1.20.1250.20">
    <property type="entry name" value="MFS general substrate transporter like domains"/>
    <property type="match status" value="1"/>
</dbReference>
<feature type="transmembrane region" description="Helical" evidence="13">
    <location>
        <begin position="479"/>
        <end position="499"/>
    </location>
</feature>
<dbReference type="InterPro" id="IPR036259">
    <property type="entry name" value="MFS_trans_sf"/>
</dbReference>
<sequence>MIGHPLWRVAKTQPACQLLLLAMEKKREAPDRWRDLVPQGMANGSGKSKSDADGSTSFTPGDWRVLAHEAAADRLPPNRYDLDIFMCLARDLTAGRAVFQAMPMPAQPAEEESVAASSHSQQVEHTNASSYRFEHTGASTLKKAHSCLSQGTTAMTGVTPDNNSVASESHAPAPELNAIKADVENALPCGEAVSIWTRSTIGIVLNGFLLAFLSGSCRGVIYGFFLGYMGLDSYVLASIAALMKLPDVFPLAYGILTDCFPIRGQKRKPWLLISWTISAGALLAMSLKPQPGPLHCFENGEYNWYVPPCNPGILKEKNWYVFPMFILTAGLQLGAVSGEALLLEYSQLEPLEHRGQIKAEMTVVCTAGALASSLFIGIFMNGKEYLGTFDLGLSFSGLMAVCLVLVILIIPVTVMCVYEPPKSGQRTSCRAHVKSSWELVQGKALSSILFFALIVQFLFSMTTTAGPMVRSQWAQVKVLQQQMFGMAGLCIMMASTWIYRVYFLQASWRKAIFAAIFAVNVLDAIPQFLTTFDLVRNQYFYLGEDVVSSIPNAVLQLVSNLMIIELAEPGREGLSFGLIGTLQNSAMPFATVISNQVYGLFDPKLSNIENYILDTPQFRSTVAWSYVLSYAESFLAVALLPMIPWQKAEAHRRKREWSSNSVMAAIVLVIPALCLTYGIIVLLLTSQPETACLRWVGGQGCAKVNSTPVPSVGDQGFAGAALEGDPVRIYGGSPTGLQLTIRPPRATQYHELPGVPGAFVLSDVLSAQECHMLRQATEAMGYRPDVPLSSELDERAHNVVLMANDFQNTSLFDRVKHLLPSKLGQEKLLGINRRWRFYRYLSGNLFITRSKASTAQGRAQGFNCRHSKLFARRYRKHLDGAWPASGLKRGEDGQDEYVYDAYGGGTRSKLTFIIYLNDDFEGGCTTFYTPNPGEEGVLDSRPVKPRIGSATVFPHGDCGTPLLHEGSAVTSGTKYLLRTDVVYARPETPEELKRAARLRGLARQLGGLGGQGLLQEKEELQEAPPSSKPKKAKVGKKRAKKPGGKHAQEGAGGQKGAAAAAPAPTKGVKKKIGKKSSVQARAHGKRTKNKASGSGRRR</sequence>
<comment type="subcellular location">
    <subcellularLocation>
        <location evidence="2">Membrane</location>
        <topology evidence="2">Multi-pass membrane protein</topology>
    </subcellularLocation>
</comment>
<reference evidence="15 16" key="1">
    <citation type="submission" date="2016-02" db="EMBL/GenBank/DDBJ databases">
        <title>Genome analysis of coral dinoflagellate symbionts highlights evolutionary adaptations to a symbiotic lifestyle.</title>
        <authorList>
            <person name="Aranda M."/>
            <person name="Li Y."/>
            <person name="Liew Y.J."/>
            <person name="Baumgarten S."/>
            <person name="Simakov O."/>
            <person name="Wilson M."/>
            <person name="Piel J."/>
            <person name="Ashoor H."/>
            <person name="Bougouffa S."/>
            <person name="Bajic V.B."/>
            <person name="Ryu T."/>
            <person name="Ravasi T."/>
            <person name="Bayer T."/>
            <person name="Micklem G."/>
            <person name="Kim H."/>
            <person name="Bhak J."/>
            <person name="Lajeunesse T.C."/>
            <person name="Voolstra C.R."/>
        </authorList>
    </citation>
    <scope>NUCLEOTIDE SEQUENCE [LARGE SCALE GENOMIC DNA]</scope>
    <source>
        <strain evidence="15 16">CCMP2467</strain>
    </source>
</reference>
<feature type="domain" description="Fe2OG dioxygenase" evidence="14">
    <location>
        <begin position="851"/>
        <end position="983"/>
    </location>
</feature>
<dbReference type="SMART" id="SM00702">
    <property type="entry name" value="P4Hc"/>
    <property type="match status" value="1"/>
</dbReference>
<dbReference type="GO" id="GO:0051213">
    <property type="term" value="F:dioxygenase activity"/>
    <property type="evidence" value="ECO:0007669"/>
    <property type="project" value="UniProtKB-KW"/>
</dbReference>
<dbReference type="AlphaFoldDB" id="A0A1Q9EHH6"/>
<dbReference type="EMBL" id="LSRX01000150">
    <property type="protein sequence ID" value="OLQ06882.1"/>
    <property type="molecule type" value="Genomic_DNA"/>
</dbReference>
<comment type="cofactor">
    <cofactor evidence="1">
        <name>L-ascorbate</name>
        <dbReference type="ChEBI" id="CHEBI:38290"/>
    </cofactor>
</comment>
<keyword evidence="9" id="KW-0560">Oxidoreductase</keyword>
<dbReference type="PANTHER" id="PTHR31585:SF5">
    <property type="entry name" value="RNA-BINDING S4 DOMAIN-CONTAINING PROTEIN"/>
    <property type="match status" value="1"/>
</dbReference>
<feature type="compositionally biased region" description="Basic residues" evidence="12">
    <location>
        <begin position="1082"/>
        <end position="1098"/>
    </location>
</feature>
<evidence type="ECO:0000256" key="5">
    <source>
        <dbReference type="ARBA" id="ARBA00022692"/>
    </source>
</evidence>
<name>A0A1Q9EHH6_SYMMI</name>
<keyword evidence="6" id="KW-0479">Metal-binding</keyword>
<protein>
    <recommendedName>
        <fullName evidence="14">Fe2OG dioxygenase domain-containing protein</fullName>
    </recommendedName>
</protein>
<feature type="transmembrane region" description="Helical" evidence="13">
    <location>
        <begin position="393"/>
        <end position="418"/>
    </location>
</feature>
<feature type="region of interest" description="Disordered" evidence="12">
    <location>
        <begin position="1018"/>
        <end position="1098"/>
    </location>
</feature>
<feature type="transmembrane region" description="Helical" evidence="13">
    <location>
        <begin position="269"/>
        <end position="287"/>
    </location>
</feature>
<dbReference type="InterPro" id="IPR005123">
    <property type="entry name" value="Oxoglu/Fe-dep_dioxygenase_dom"/>
</dbReference>
<dbReference type="SUPFAM" id="SSF103473">
    <property type="entry name" value="MFS general substrate transporter"/>
    <property type="match status" value="1"/>
</dbReference>
<evidence type="ECO:0000256" key="3">
    <source>
        <dbReference type="ARBA" id="ARBA00007015"/>
    </source>
</evidence>
<keyword evidence="7" id="KW-0223">Dioxygenase</keyword>
<evidence type="ECO:0000256" key="10">
    <source>
        <dbReference type="ARBA" id="ARBA00023004"/>
    </source>
</evidence>
<evidence type="ECO:0000256" key="7">
    <source>
        <dbReference type="ARBA" id="ARBA00022964"/>
    </source>
</evidence>
<evidence type="ECO:0000313" key="16">
    <source>
        <dbReference type="Proteomes" id="UP000186817"/>
    </source>
</evidence>
<organism evidence="15 16">
    <name type="scientific">Symbiodinium microadriaticum</name>
    <name type="common">Dinoflagellate</name>
    <name type="synonym">Zooxanthella microadriatica</name>
    <dbReference type="NCBI Taxonomy" id="2951"/>
    <lineage>
        <taxon>Eukaryota</taxon>
        <taxon>Sar</taxon>
        <taxon>Alveolata</taxon>
        <taxon>Dinophyceae</taxon>
        <taxon>Suessiales</taxon>
        <taxon>Symbiodiniaceae</taxon>
        <taxon>Symbiodinium</taxon>
    </lineage>
</organism>
<keyword evidence="4" id="KW-0813">Transport</keyword>
<feature type="transmembrane region" description="Helical" evidence="13">
    <location>
        <begin position="664"/>
        <end position="684"/>
    </location>
</feature>
<keyword evidence="10" id="KW-0408">Iron</keyword>
<feature type="transmembrane region" description="Helical" evidence="13">
    <location>
        <begin position="439"/>
        <end position="459"/>
    </location>
</feature>
<dbReference type="GO" id="GO:0005506">
    <property type="term" value="F:iron ion binding"/>
    <property type="evidence" value="ECO:0007669"/>
    <property type="project" value="InterPro"/>
</dbReference>
<evidence type="ECO:0000256" key="13">
    <source>
        <dbReference type="SAM" id="Phobius"/>
    </source>
</evidence>
<feature type="transmembrane region" description="Helical" evidence="13">
    <location>
        <begin position="203"/>
        <end position="228"/>
    </location>
</feature>
<keyword evidence="16" id="KW-1185">Reference proteome</keyword>
<dbReference type="GO" id="GO:0031418">
    <property type="term" value="F:L-ascorbic acid binding"/>
    <property type="evidence" value="ECO:0007669"/>
    <property type="project" value="InterPro"/>
</dbReference>
<evidence type="ECO:0000259" key="14">
    <source>
        <dbReference type="PROSITE" id="PS51471"/>
    </source>
</evidence>
<evidence type="ECO:0000256" key="9">
    <source>
        <dbReference type="ARBA" id="ARBA00023002"/>
    </source>
</evidence>
<evidence type="ECO:0000256" key="1">
    <source>
        <dbReference type="ARBA" id="ARBA00001961"/>
    </source>
</evidence>
<comment type="caution">
    <text evidence="15">The sequence shown here is derived from an EMBL/GenBank/DDBJ whole genome shotgun (WGS) entry which is preliminary data.</text>
</comment>
<dbReference type="InterPro" id="IPR039309">
    <property type="entry name" value="BT1"/>
</dbReference>
<dbReference type="GO" id="GO:0016705">
    <property type="term" value="F:oxidoreductase activity, acting on paired donors, with incorporation or reduction of molecular oxygen"/>
    <property type="evidence" value="ECO:0007669"/>
    <property type="project" value="InterPro"/>
</dbReference>
<keyword evidence="5 13" id="KW-0812">Transmembrane</keyword>
<feature type="compositionally biased region" description="Basic residues" evidence="12">
    <location>
        <begin position="1028"/>
        <end position="1044"/>
    </location>
</feature>
<dbReference type="Gene3D" id="2.60.120.620">
    <property type="entry name" value="q2cbj1_9rhob like domain"/>
    <property type="match status" value="1"/>
</dbReference>
<dbReference type="InterPro" id="IPR006620">
    <property type="entry name" value="Pro_4_hyd_alph"/>
</dbReference>
<evidence type="ECO:0000313" key="15">
    <source>
        <dbReference type="EMBL" id="OLQ06882.1"/>
    </source>
</evidence>
<feature type="transmembrane region" description="Helical" evidence="13">
    <location>
        <begin position="234"/>
        <end position="257"/>
    </location>
</feature>
<proteinExistence type="inferred from homology"/>
<keyword evidence="8 13" id="KW-1133">Transmembrane helix</keyword>
<evidence type="ECO:0000256" key="11">
    <source>
        <dbReference type="ARBA" id="ARBA00023136"/>
    </source>
</evidence>
<feature type="transmembrane region" description="Helical" evidence="13">
    <location>
        <begin position="320"/>
        <end position="342"/>
    </location>
</feature>
<evidence type="ECO:0000256" key="2">
    <source>
        <dbReference type="ARBA" id="ARBA00004141"/>
    </source>
</evidence>
<evidence type="ECO:0000256" key="6">
    <source>
        <dbReference type="ARBA" id="ARBA00022723"/>
    </source>
</evidence>
<feature type="region of interest" description="Disordered" evidence="12">
    <location>
        <begin position="31"/>
        <end position="57"/>
    </location>
</feature>
<dbReference type="Proteomes" id="UP000186817">
    <property type="component" value="Unassembled WGS sequence"/>
</dbReference>
<feature type="transmembrane region" description="Helical" evidence="13">
    <location>
        <begin position="511"/>
        <end position="529"/>
    </location>
</feature>
<comment type="similarity">
    <text evidence="3">Belongs to the major facilitator superfamily. Folate-biopterin transporter (TC 2.A.71) family.</text>
</comment>
<feature type="compositionally biased region" description="Low complexity" evidence="12">
    <location>
        <begin position="1056"/>
        <end position="1066"/>
    </location>
</feature>
<evidence type="ECO:0000256" key="8">
    <source>
        <dbReference type="ARBA" id="ARBA00022989"/>
    </source>
</evidence>
<accession>A0A1Q9EHH6</accession>
<gene>
    <name evidence="15" type="ORF">AK812_SmicGene9777</name>
</gene>
<dbReference type="OrthoDB" id="754047at2759"/>